<sequence>METTKDIVTRYYALANAGDWDTWCDLFAPDQVMDEQLAGHVEGRATLREMMKGFPQTYTKFANVPAHVVVDGEQAAVVSHISAVTTNGEEIEADVCNYFVVRDGQITYMANFHDSAPFAPVLGK</sequence>
<protein>
    <submittedName>
        <fullName evidence="2">Nuclear transport factor 2 family protein</fullName>
    </submittedName>
</protein>
<evidence type="ECO:0000259" key="1">
    <source>
        <dbReference type="Pfam" id="PF12680"/>
    </source>
</evidence>
<evidence type="ECO:0000313" key="2">
    <source>
        <dbReference type="EMBL" id="MFC0547842.1"/>
    </source>
</evidence>
<dbReference type="Gene3D" id="3.10.450.50">
    <property type="match status" value="1"/>
</dbReference>
<organism evidence="2 3">
    <name type="scientific">Kutzneria chonburiensis</name>
    <dbReference type="NCBI Taxonomy" id="1483604"/>
    <lineage>
        <taxon>Bacteria</taxon>
        <taxon>Bacillati</taxon>
        <taxon>Actinomycetota</taxon>
        <taxon>Actinomycetes</taxon>
        <taxon>Pseudonocardiales</taxon>
        <taxon>Pseudonocardiaceae</taxon>
        <taxon>Kutzneria</taxon>
    </lineage>
</organism>
<dbReference type="SUPFAM" id="SSF54427">
    <property type="entry name" value="NTF2-like"/>
    <property type="match status" value="1"/>
</dbReference>
<reference evidence="2 3" key="1">
    <citation type="submission" date="2024-09" db="EMBL/GenBank/DDBJ databases">
        <authorList>
            <person name="Sun Q."/>
            <person name="Mori K."/>
        </authorList>
    </citation>
    <scope>NUCLEOTIDE SEQUENCE [LARGE SCALE GENOMIC DNA]</scope>
    <source>
        <strain evidence="2 3">TBRC 1432</strain>
    </source>
</reference>
<feature type="domain" description="SnoaL-like" evidence="1">
    <location>
        <begin position="8"/>
        <end position="108"/>
    </location>
</feature>
<evidence type="ECO:0000313" key="3">
    <source>
        <dbReference type="Proteomes" id="UP001589810"/>
    </source>
</evidence>
<dbReference type="Proteomes" id="UP001589810">
    <property type="component" value="Unassembled WGS sequence"/>
</dbReference>
<dbReference type="InterPro" id="IPR032710">
    <property type="entry name" value="NTF2-like_dom_sf"/>
</dbReference>
<keyword evidence="3" id="KW-1185">Reference proteome</keyword>
<dbReference type="RefSeq" id="WP_273938311.1">
    <property type="nucleotide sequence ID" value="NZ_CP097263.1"/>
</dbReference>
<dbReference type="EMBL" id="JBHLUD010000015">
    <property type="protein sequence ID" value="MFC0547842.1"/>
    <property type="molecule type" value="Genomic_DNA"/>
</dbReference>
<proteinExistence type="predicted"/>
<dbReference type="InterPro" id="IPR037401">
    <property type="entry name" value="SnoaL-like"/>
</dbReference>
<gene>
    <name evidence="2" type="ORF">ACFFH7_40490</name>
</gene>
<dbReference type="Pfam" id="PF12680">
    <property type="entry name" value="SnoaL_2"/>
    <property type="match status" value="1"/>
</dbReference>
<name>A0ABV6N6B6_9PSEU</name>
<accession>A0ABV6N6B6</accession>
<comment type="caution">
    <text evidence="2">The sequence shown here is derived from an EMBL/GenBank/DDBJ whole genome shotgun (WGS) entry which is preliminary data.</text>
</comment>